<evidence type="ECO:0000256" key="3">
    <source>
        <dbReference type="ARBA" id="ARBA00023219"/>
    </source>
</evidence>
<keyword evidence="1" id="KW-0118">Viral capsid assembly</keyword>
<keyword evidence="2" id="KW-1160">Virus entry into host cell</keyword>
<evidence type="ECO:0000256" key="4">
    <source>
        <dbReference type="SAM" id="MobiDB-lite"/>
    </source>
</evidence>
<accession>A0A2P1JY57</accession>
<keyword evidence="2" id="KW-1162">Viral penetration into host cytoplasm</keyword>
<evidence type="ECO:0000313" key="6">
    <source>
        <dbReference type="Proteomes" id="UP000240261"/>
    </source>
</evidence>
<dbReference type="Proteomes" id="UP000240261">
    <property type="component" value="Segment"/>
</dbReference>
<dbReference type="InterPro" id="IPR006944">
    <property type="entry name" value="Phage/GTA_portal"/>
</dbReference>
<keyword evidence="1" id="KW-1188">Viral release from host cell</keyword>
<dbReference type="EMBL" id="MG962368">
    <property type="protein sequence ID" value="AVO25258.1"/>
    <property type="molecule type" value="Genomic_DNA"/>
</dbReference>
<feature type="compositionally biased region" description="Polar residues" evidence="4">
    <location>
        <begin position="23"/>
        <end position="35"/>
    </location>
</feature>
<feature type="region of interest" description="Disordered" evidence="4">
    <location>
        <begin position="23"/>
        <end position="47"/>
    </location>
</feature>
<keyword evidence="2" id="KW-1171">Viral genome ejection through host cell envelope</keyword>
<sequence>MASFSKKMRNAYNAFATPQTTSSELTPEVFGSTSYGVRPDRTRNASGTMGERSIITAIYTRIGIDIASIQMRHVRLDDQERFKDNIDSGLNNCLTVEANIDQASRDFRQDIAMTLCSEGFLAIVPVDTSLNPAQSSSYDILTMRVGKIVAWHPRHVRVSLYNDRNGQRQEIMVSKENVAIVTNPLYAIMNEPNSTLQRLVRKLNLLDSVDEASASGKLDLLIQLPYVIKSEARRQQAEQRRSDIEEQLRGSQYGIAYTDGTEKVTQLNRPAENNLMGQVTYLTTMLYGQLGITEEVLNGTADEKTMLNYWNRTIEPIVAAITESMHRTFLSKTARSQSQAIRFFRDPFRLVPIENIAEIADKFTRNEIMSSNEFRQVVGMSPSGDPKADQLVNSNMPQVEAPVVEGAVVEDDGTGEMVNGAMDSLNTKIDEMFAELGGED</sequence>
<keyword evidence="3" id="KW-0231">Viral genome packaging</keyword>
<evidence type="ECO:0000313" key="5">
    <source>
        <dbReference type="EMBL" id="AVO25258.1"/>
    </source>
</evidence>
<reference evidence="5 6" key="1">
    <citation type="submission" date="2018-02" db="EMBL/GenBank/DDBJ databases">
        <authorList>
            <person name="Aull H.G."/>
            <person name="Garlena R.A."/>
            <person name="Russell D.A."/>
            <person name="Pop W.H."/>
            <person name="Jacobs-Sera D."/>
            <person name="Hatfull G.F."/>
        </authorList>
    </citation>
    <scope>NUCLEOTIDE SEQUENCE [LARGE SCALE GENOMIC DNA]</scope>
</reference>
<protein>
    <submittedName>
        <fullName evidence="5">Portal protein</fullName>
    </submittedName>
</protein>
<proteinExistence type="predicted"/>
<dbReference type="Pfam" id="PF04860">
    <property type="entry name" value="Phage_portal"/>
    <property type="match status" value="1"/>
</dbReference>
<gene>
    <name evidence="5" type="primary">17</name>
    <name evidence="5" type="ORF">PBI_GRAVY_17</name>
</gene>
<name>A0A2P1JY57_9CAUD</name>
<evidence type="ECO:0000256" key="2">
    <source>
        <dbReference type="ARBA" id="ARBA00023009"/>
    </source>
</evidence>
<evidence type="ECO:0000256" key="1">
    <source>
        <dbReference type="ARBA" id="ARBA00022950"/>
    </source>
</evidence>
<organism evidence="5 6">
    <name type="scientific">Gordonia phage Gravy</name>
    <dbReference type="NCBI Taxonomy" id="2094133"/>
    <lineage>
        <taxon>Viruses</taxon>
        <taxon>Duplodnaviria</taxon>
        <taxon>Heunggongvirae</taxon>
        <taxon>Uroviricota</taxon>
        <taxon>Caudoviricetes</taxon>
        <taxon>Deejayvirinae</taxon>
        <taxon>Tanisvirus</taxon>
        <taxon>Tanisvirus tanis</taxon>
    </lineage>
</organism>